<reference evidence="3" key="1">
    <citation type="submission" date="2020-05" db="EMBL/GenBank/DDBJ databases">
        <authorList>
            <person name="Chiriac C."/>
            <person name="Salcher M."/>
            <person name="Ghai R."/>
            <person name="Kavagutti S V."/>
        </authorList>
    </citation>
    <scope>NUCLEOTIDE SEQUENCE</scope>
</reference>
<accession>A0A6J7WSY0</accession>
<protein>
    <submittedName>
        <fullName evidence="3">Uncharacterized protein</fullName>
    </submittedName>
</protein>
<dbReference type="EMBL" id="LR798280">
    <property type="protein sequence ID" value="CAB5219915.1"/>
    <property type="molecule type" value="Genomic_DNA"/>
</dbReference>
<evidence type="ECO:0000313" key="2">
    <source>
        <dbReference type="EMBL" id="CAB4124638.1"/>
    </source>
</evidence>
<name>A0A6J7WSY0_9CAUD</name>
<organism evidence="3">
    <name type="scientific">uncultured Caudovirales phage</name>
    <dbReference type="NCBI Taxonomy" id="2100421"/>
    <lineage>
        <taxon>Viruses</taxon>
        <taxon>Duplodnaviria</taxon>
        <taxon>Heunggongvirae</taxon>
        <taxon>Uroviricota</taxon>
        <taxon>Caudoviricetes</taxon>
        <taxon>Peduoviridae</taxon>
        <taxon>Maltschvirus</taxon>
        <taxon>Maltschvirus maltsch</taxon>
    </lineage>
</organism>
<gene>
    <name evidence="3" type="ORF">UFOVP234_67</name>
    <name evidence="1" type="ORF">UFOVP35_5</name>
    <name evidence="2" type="ORF">UFOVP52_42</name>
</gene>
<evidence type="ECO:0000313" key="1">
    <source>
        <dbReference type="EMBL" id="CAB4122346.1"/>
    </source>
</evidence>
<dbReference type="EMBL" id="LR796166">
    <property type="protein sequence ID" value="CAB4122346.1"/>
    <property type="molecule type" value="Genomic_DNA"/>
</dbReference>
<proteinExistence type="predicted"/>
<sequence length="79" mass="8173">MPYVGYSGVANQANTSDGFAEGIGAANVPVTDGYGENVGDGGVVDLYHNATPVAKSYILMESTGYVLQEDGSRIVLELS</sequence>
<evidence type="ECO:0000313" key="3">
    <source>
        <dbReference type="EMBL" id="CAB5219915.1"/>
    </source>
</evidence>
<dbReference type="EMBL" id="LR796190">
    <property type="protein sequence ID" value="CAB4124638.1"/>
    <property type="molecule type" value="Genomic_DNA"/>
</dbReference>